<protein>
    <submittedName>
        <fullName evidence="1">Uncharacterized protein</fullName>
    </submittedName>
</protein>
<dbReference type="AlphaFoldDB" id="A9P8S2"/>
<reference evidence="1" key="1">
    <citation type="journal article" date="2008" name="BMC Genomics">
        <title>Analysis of 4,664 high-quality sequence-finished poplar full-length cDNA clones and their utility for the discovery of genes responding to insect feeding.</title>
        <authorList>
            <person name="Ralph S.G."/>
            <person name="Chun H.J."/>
            <person name="Cooper D."/>
            <person name="Kirkpatrick R."/>
            <person name="Kolosova N."/>
            <person name="Gunter L."/>
            <person name="Tuskan G.A."/>
            <person name="Douglas C.J."/>
            <person name="Holt R.A."/>
            <person name="Jones S.J."/>
            <person name="Marra M.A."/>
            <person name="Bohlmann J."/>
        </authorList>
    </citation>
    <scope>NUCLEOTIDE SEQUENCE</scope>
    <source>
        <tissue evidence="1">Phloem and cambium</tissue>
    </source>
</reference>
<name>A9P8S2_POPTR</name>
<accession>A9P8S2</accession>
<organism evidence="1">
    <name type="scientific">Populus trichocarpa</name>
    <name type="common">Western balsam poplar</name>
    <name type="synonym">Populus balsamifera subsp. trichocarpa</name>
    <dbReference type="NCBI Taxonomy" id="3694"/>
    <lineage>
        <taxon>Eukaryota</taxon>
        <taxon>Viridiplantae</taxon>
        <taxon>Streptophyta</taxon>
        <taxon>Embryophyta</taxon>
        <taxon>Tracheophyta</taxon>
        <taxon>Spermatophyta</taxon>
        <taxon>Magnoliopsida</taxon>
        <taxon>eudicotyledons</taxon>
        <taxon>Gunneridae</taxon>
        <taxon>Pentapetalae</taxon>
        <taxon>rosids</taxon>
        <taxon>fabids</taxon>
        <taxon>Malpighiales</taxon>
        <taxon>Salicaceae</taxon>
        <taxon>Saliceae</taxon>
        <taxon>Populus</taxon>
    </lineage>
</organism>
<sequence length="40" mass="4480">MDAGKCGLSLCLAGIFLLLIRCIMYCKSRHGQFFCDSFFA</sequence>
<dbReference type="EMBL" id="EF144536">
    <property type="protein sequence ID" value="ABK92775.1"/>
    <property type="molecule type" value="mRNA"/>
</dbReference>
<proteinExistence type="evidence at transcript level"/>
<evidence type="ECO:0000313" key="1">
    <source>
        <dbReference type="EMBL" id="ABK92775.1"/>
    </source>
</evidence>